<evidence type="ECO:0000313" key="2">
    <source>
        <dbReference type="EMBL" id="QUX24807.1"/>
    </source>
</evidence>
<accession>A0ABX8BS03</accession>
<reference evidence="2 3" key="1">
    <citation type="submission" date="2021-05" db="EMBL/GenBank/DDBJ databases">
        <title>Direct Submission.</title>
        <authorList>
            <person name="Li K."/>
            <person name="Gao J."/>
        </authorList>
    </citation>
    <scope>NUCLEOTIDE SEQUENCE [LARGE SCALE GENOMIC DNA]</scope>
    <source>
        <strain evidence="2 3">Mg02</strain>
    </source>
</reference>
<dbReference type="RefSeq" id="WP_220560261.1">
    <property type="nucleotide sequence ID" value="NZ_CP074133.1"/>
</dbReference>
<feature type="transmembrane region" description="Helical" evidence="1">
    <location>
        <begin position="55"/>
        <end position="75"/>
    </location>
</feature>
<gene>
    <name evidence="2" type="ORF">KGD84_11400</name>
</gene>
<evidence type="ECO:0000256" key="1">
    <source>
        <dbReference type="SAM" id="Phobius"/>
    </source>
</evidence>
<organism evidence="2 3">
    <name type="scientific">Nocardiopsis changdeensis</name>
    <dbReference type="NCBI Taxonomy" id="2831969"/>
    <lineage>
        <taxon>Bacteria</taxon>
        <taxon>Bacillati</taxon>
        <taxon>Actinomycetota</taxon>
        <taxon>Actinomycetes</taxon>
        <taxon>Streptosporangiales</taxon>
        <taxon>Nocardiopsidaceae</taxon>
        <taxon>Nocardiopsis</taxon>
    </lineage>
</organism>
<sequence length="272" mass="28266">MTPAPPEQRRPLPGVGDHTARTVLAVSGAALLGSVLYDLALVFPPASGAPLEPGGLTLVLMVLLVSWTTLAVRLVHAVRAPGPRPRDARTDADLRGSLLFLALCAANAPVALWLTALRDALVFSGLLLFPWGAAVWALVLLLRGRRDAEREPVAAPPEVPKLIGLRDPARMPSGWSPVVFHAHGGFAEDPPLEVDGGHVGFLASGGTLVVGLPPGAHTVRVQRRGSLPYPFSVVPGGIVHFTVTSGPNFGPPGPGFRILPHVTGPTGDQGPA</sequence>
<name>A0ABX8BS03_9ACTN</name>
<keyword evidence="3" id="KW-1185">Reference proteome</keyword>
<dbReference type="Proteomes" id="UP000676079">
    <property type="component" value="Chromosome"/>
</dbReference>
<feature type="transmembrane region" description="Helical" evidence="1">
    <location>
        <begin position="21"/>
        <end position="43"/>
    </location>
</feature>
<dbReference type="EMBL" id="CP074133">
    <property type="protein sequence ID" value="QUX24807.1"/>
    <property type="molecule type" value="Genomic_DNA"/>
</dbReference>
<keyword evidence="1" id="KW-0812">Transmembrane</keyword>
<proteinExistence type="predicted"/>
<keyword evidence="1" id="KW-0472">Membrane</keyword>
<evidence type="ECO:0000313" key="3">
    <source>
        <dbReference type="Proteomes" id="UP000676079"/>
    </source>
</evidence>
<feature type="transmembrane region" description="Helical" evidence="1">
    <location>
        <begin position="96"/>
        <end position="114"/>
    </location>
</feature>
<protein>
    <submittedName>
        <fullName evidence="2">Uncharacterized protein</fullName>
    </submittedName>
</protein>
<feature type="transmembrane region" description="Helical" evidence="1">
    <location>
        <begin position="120"/>
        <end position="142"/>
    </location>
</feature>
<keyword evidence="1" id="KW-1133">Transmembrane helix</keyword>